<feature type="signal peptide" evidence="16">
    <location>
        <begin position="1"/>
        <end position="21"/>
    </location>
</feature>
<dbReference type="EC" id="3.4.21.107" evidence="4"/>
<evidence type="ECO:0000256" key="3">
    <source>
        <dbReference type="ARBA" id="ARBA00010541"/>
    </source>
</evidence>
<dbReference type="Proteomes" id="UP000483432">
    <property type="component" value="Unassembled WGS sequence"/>
</dbReference>
<keyword evidence="12" id="KW-0346">Stress response</keyword>
<dbReference type="GO" id="GO:0042597">
    <property type="term" value="C:periplasmic space"/>
    <property type="evidence" value="ECO:0007669"/>
    <property type="project" value="UniProtKB-SubCell"/>
</dbReference>
<dbReference type="PROSITE" id="PS50106">
    <property type="entry name" value="PDZ"/>
    <property type="match status" value="1"/>
</dbReference>
<dbReference type="PRINTS" id="PR00834">
    <property type="entry name" value="PROTEASES2C"/>
</dbReference>
<feature type="active site" description="Charge relay system" evidence="14">
    <location>
        <position position="112"/>
    </location>
</feature>
<feature type="domain" description="PDZ" evidence="17">
    <location>
        <begin position="264"/>
        <end position="325"/>
    </location>
</feature>
<feature type="binding site" evidence="15">
    <location>
        <position position="142"/>
    </location>
    <ligand>
        <name>substrate</name>
    </ligand>
</feature>
<evidence type="ECO:0000256" key="5">
    <source>
        <dbReference type="ARBA" id="ARBA00013958"/>
    </source>
</evidence>
<feature type="binding site" evidence="15">
    <location>
        <begin position="213"/>
        <end position="215"/>
    </location>
    <ligand>
        <name>substrate</name>
    </ligand>
</feature>
<feature type="chain" id="PRO_5038335720" description="Probable periplasmic serine endoprotease DegP-like" evidence="16">
    <location>
        <begin position="22"/>
        <end position="467"/>
    </location>
</feature>
<dbReference type="InterPro" id="IPR011782">
    <property type="entry name" value="Pept_S1C_Do"/>
</dbReference>
<evidence type="ECO:0000256" key="1">
    <source>
        <dbReference type="ARBA" id="ARBA00001772"/>
    </source>
</evidence>
<protein>
    <recommendedName>
        <fullName evidence="5">Probable periplasmic serine endoprotease DegP-like</fullName>
        <ecNumber evidence="4">3.4.21.107</ecNumber>
    </recommendedName>
    <alternativeName>
        <fullName evidence="13">Protease Do</fullName>
    </alternativeName>
</protein>
<feature type="binding site" evidence="15">
    <location>
        <position position="112"/>
    </location>
    <ligand>
        <name>substrate</name>
    </ligand>
</feature>
<dbReference type="SUPFAM" id="SSF50494">
    <property type="entry name" value="Trypsin-like serine proteases"/>
    <property type="match status" value="1"/>
</dbReference>
<keyword evidence="9" id="KW-0574">Periplasm</keyword>
<keyword evidence="11" id="KW-0720">Serine protease</keyword>
<evidence type="ECO:0000256" key="9">
    <source>
        <dbReference type="ARBA" id="ARBA00022764"/>
    </source>
</evidence>
<proteinExistence type="inferred from homology"/>
<dbReference type="GO" id="GO:0006508">
    <property type="term" value="P:proteolysis"/>
    <property type="evidence" value="ECO:0007669"/>
    <property type="project" value="UniProtKB-KW"/>
</dbReference>
<comment type="catalytic activity">
    <reaction evidence="1">
        <text>Acts on substrates that are at least partially unfolded. The cleavage site P1 residue is normally between a pair of hydrophobic residues, such as Val-|-Val.</text>
        <dbReference type="EC" id="3.4.21.107"/>
    </reaction>
</comment>
<feature type="active site" description="Charge relay system" evidence="14">
    <location>
        <position position="215"/>
    </location>
</feature>
<dbReference type="CDD" id="cd10839">
    <property type="entry name" value="cpPDZ1_DegP-like"/>
    <property type="match status" value="1"/>
</dbReference>
<dbReference type="PANTHER" id="PTHR22939">
    <property type="entry name" value="SERINE PROTEASE FAMILY S1C HTRA-RELATED"/>
    <property type="match status" value="1"/>
</dbReference>
<keyword evidence="7 16" id="KW-0732">Signal</keyword>
<dbReference type="SUPFAM" id="SSF50156">
    <property type="entry name" value="PDZ domain-like"/>
    <property type="match status" value="2"/>
</dbReference>
<evidence type="ECO:0000256" key="8">
    <source>
        <dbReference type="ARBA" id="ARBA00022737"/>
    </source>
</evidence>
<dbReference type="GO" id="GO:0004252">
    <property type="term" value="F:serine-type endopeptidase activity"/>
    <property type="evidence" value="ECO:0007669"/>
    <property type="project" value="InterPro"/>
</dbReference>
<dbReference type="Pfam" id="PF17820">
    <property type="entry name" value="PDZ_6"/>
    <property type="match status" value="1"/>
</dbReference>
<sequence>MIKAALATTALVCALTAPALARDVMDVADLVEKQGPAVVNISTTKMLRRSAEGLPFALPDNEDLQEFFRRFFPRMPGGPDGRRGGPIQEIPSRSAGSGFIVSSDGYILTNAHVVKDADEVLVKLIDKRTFTAKVVGADDRTDVAVIKIIASNLPAVKLGDPTKLRVGEAVAAIGSPFGFENSVTAGIVSAKGRSLPSESYVPYIQTDVAINPGNSGGPLFNMRGEVVGVNSQIVSRSGGYQGVSFAIPIDVAMEVVDQLKSGGKVSRGWLGVAIQEVTADLAESFGLDRPRGALVSQVQEGSPALKAGFQASDVILTFNGKAVENAGDLPRMVGVAKPGAKMAVDVWRKGKNQRLEVVLGELPTDIPVASKDSKTYLRGGLALLELSAERRRALDIDHGVLVEEATGDAARAGIRTGDVILAVNNIKIATVGAYRKAIAAVPVGKSVAILVRRGDGSMYVPLKISGE</sequence>
<evidence type="ECO:0000256" key="16">
    <source>
        <dbReference type="SAM" id="SignalP"/>
    </source>
</evidence>
<name>A0A7C9KA96_9PROT</name>
<evidence type="ECO:0000256" key="6">
    <source>
        <dbReference type="ARBA" id="ARBA00022670"/>
    </source>
</evidence>
<comment type="subcellular location">
    <subcellularLocation>
        <location evidence="2">Periplasm</location>
    </subcellularLocation>
</comment>
<evidence type="ECO:0000256" key="2">
    <source>
        <dbReference type="ARBA" id="ARBA00004418"/>
    </source>
</evidence>
<dbReference type="EMBL" id="JAAFGW010000050">
    <property type="protein sequence ID" value="NDP47712.1"/>
    <property type="molecule type" value="Genomic_DNA"/>
</dbReference>
<evidence type="ECO:0000256" key="7">
    <source>
        <dbReference type="ARBA" id="ARBA00022729"/>
    </source>
</evidence>
<keyword evidence="10" id="KW-0378">Hydrolase</keyword>
<reference evidence="18 19" key="1">
    <citation type="submission" date="2019-09" db="EMBL/GenBank/DDBJ databases">
        <title>H2 Metabolism Revealed by Metagenomic Analysis in Subglacial Sediment of East Antarctica.</title>
        <authorList>
            <person name="Yang Z."/>
            <person name="Zhang Y."/>
            <person name="Lv Y."/>
            <person name="Yan W."/>
            <person name="Xiao X."/>
            <person name="Sun B."/>
            <person name="Ma H."/>
        </authorList>
    </citation>
    <scope>NUCLEOTIDE SEQUENCE [LARGE SCALE GENOMIC DNA]</scope>
    <source>
        <strain evidence="18">Bin2_2</strain>
    </source>
</reference>
<dbReference type="NCBIfam" id="TIGR02037">
    <property type="entry name" value="degP_htrA_DO"/>
    <property type="match status" value="1"/>
</dbReference>
<comment type="caution">
    <text evidence="18">The sequence shown here is derived from an EMBL/GenBank/DDBJ whole genome shotgun (WGS) entry which is preliminary data.</text>
</comment>
<accession>A0A7C9KA96</accession>
<evidence type="ECO:0000256" key="10">
    <source>
        <dbReference type="ARBA" id="ARBA00022801"/>
    </source>
</evidence>
<comment type="similarity">
    <text evidence="3">Belongs to the peptidase S1C family.</text>
</comment>
<evidence type="ECO:0000313" key="18">
    <source>
        <dbReference type="EMBL" id="NDP47712.1"/>
    </source>
</evidence>
<dbReference type="Gene3D" id="2.30.42.10">
    <property type="match status" value="1"/>
</dbReference>
<dbReference type="Gene3D" id="2.40.10.120">
    <property type="match status" value="1"/>
</dbReference>
<feature type="active site" description="Charge relay system" evidence="14">
    <location>
        <position position="142"/>
    </location>
</feature>
<evidence type="ECO:0000259" key="17">
    <source>
        <dbReference type="PROSITE" id="PS50106"/>
    </source>
</evidence>
<evidence type="ECO:0000256" key="4">
    <source>
        <dbReference type="ARBA" id="ARBA00013035"/>
    </source>
</evidence>
<evidence type="ECO:0000313" key="19">
    <source>
        <dbReference type="Proteomes" id="UP000483432"/>
    </source>
</evidence>
<dbReference type="FunFam" id="2.40.10.120:FF:000007">
    <property type="entry name" value="Periplasmic serine endoprotease DegP-like"/>
    <property type="match status" value="1"/>
</dbReference>
<dbReference type="Pfam" id="PF13180">
    <property type="entry name" value="PDZ_2"/>
    <property type="match status" value="1"/>
</dbReference>
<evidence type="ECO:0000256" key="15">
    <source>
        <dbReference type="PIRSR" id="PIRSR611782-2"/>
    </source>
</evidence>
<dbReference type="AlphaFoldDB" id="A0A7C9KA96"/>
<dbReference type="Pfam" id="PF13365">
    <property type="entry name" value="Trypsin_2"/>
    <property type="match status" value="1"/>
</dbReference>
<evidence type="ECO:0000256" key="11">
    <source>
        <dbReference type="ARBA" id="ARBA00022825"/>
    </source>
</evidence>
<dbReference type="Gene3D" id="2.30.42.60">
    <property type="match status" value="1"/>
</dbReference>
<dbReference type="InterPro" id="IPR041489">
    <property type="entry name" value="PDZ_6"/>
</dbReference>
<dbReference type="SMART" id="SM00228">
    <property type="entry name" value="PDZ"/>
    <property type="match status" value="2"/>
</dbReference>
<gene>
    <name evidence="18" type="ORF">GZ085_04825</name>
</gene>
<evidence type="ECO:0000256" key="14">
    <source>
        <dbReference type="PIRSR" id="PIRSR611782-1"/>
    </source>
</evidence>
<keyword evidence="8" id="KW-0677">Repeat</keyword>
<keyword evidence="6 18" id="KW-0645">Protease</keyword>
<dbReference type="InterPro" id="IPR009003">
    <property type="entry name" value="Peptidase_S1_PA"/>
</dbReference>
<organism evidence="18 19">
    <name type="scientific">Sulfuriferula multivorans</name>
    <dbReference type="NCBI Taxonomy" id="1559896"/>
    <lineage>
        <taxon>Bacteria</taxon>
        <taxon>Pseudomonadati</taxon>
        <taxon>Pseudomonadota</taxon>
        <taxon>Betaproteobacteria</taxon>
        <taxon>Nitrosomonadales</taxon>
        <taxon>Sulfuricellaceae</taxon>
        <taxon>Sulfuriferula</taxon>
    </lineage>
</organism>
<evidence type="ECO:0000256" key="13">
    <source>
        <dbReference type="ARBA" id="ARBA00032850"/>
    </source>
</evidence>
<dbReference type="PANTHER" id="PTHR22939:SF130">
    <property type="entry name" value="PERIPLASMIC SERINE ENDOPROTEASE DEGP-LIKE-RELATED"/>
    <property type="match status" value="1"/>
</dbReference>
<dbReference type="InterPro" id="IPR001478">
    <property type="entry name" value="PDZ"/>
</dbReference>
<dbReference type="InterPro" id="IPR001940">
    <property type="entry name" value="Peptidase_S1C"/>
</dbReference>
<dbReference type="InterPro" id="IPR036034">
    <property type="entry name" value="PDZ_sf"/>
</dbReference>
<evidence type="ECO:0000256" key="12">
    <source>
        <dbReference type="ARBA" id="ARBA00023016"/>
    </source>
</evidence>